<evidence type="ECO:0000313" key="9">
    <source>
        <dbReference type="EMBL" id="GAA4022209.1"/>
    </source>
</evidence>
<dbReference type="InterPro" id="IPR045584">
    <property type="entry name" value="Pilin-like"/>
</dbReference>
<keyword evidence="7 8" id="KW-0472">Membrane</keyword>
<reference evidence="10" key="1">
    <citation type="journal article" date="2019" name="Int. J. Syst. Evol. Microbiol.">
        <title>The Global Catalogue of Microorganisms (GCM) 10K type strain sequencing project: providing services to taxonomists for standard genome sequencing and annotation.</title>
        <authorList>
            <consortium name="The Broad Institute Genomics Platform"/>
            <consortium name="The Broad Institute Genome Sequencing Center for Infectious Disease"/>
            <person name="Wu L."/>
            <person name="Ma J."/>
        </authorList>
    </citation>
    <scope>NUCLEOTIDE SEQUENCE [LARGE SCALE GENOMIC DNA]</scope>
    <source>
        <strain evidence="10">JCM 16673</strain>
    </source>
</reference>
<organism evidence="9 10">
    <name type="scientific">Actimicrobium antarcticum</name>
    <dbReference type="NCBI Taxonomy" id="1051899"/>
    <lineage>
        <taxon>Bacteria</taxon>
        <taxon>Pseudomonadati</taxon>
        <taxon>Pseudomonadota</taxon>
        <taxon>Betaproteobacteria</taxon>
        <taxon>Burkholderiales</taxon>
        <taxon>Oxalobacteraceae</taxon>
        <taxon>Actimicrobium</taxon>
    </lineage>
</organism>
<dbReference type="PANTHER" id="PTHR39583:SF2">
    <property type="entry name" value="TYPE II SECRETION SYSTEM PROTEIN J"/>
    <property type="match status" value="1"/>
</dbReference>
<comment type="subcellular location">
    <subcellularLocation>
        <location evidence="1">Cell inner membrane</location>
        <topology evidence="1">Single-pass membrane protein</topology>
    </subcellularLocation>
</comment>
<evidence type="ECO:0000256" key="4">
    <source>
        <dbReference type="ARBA" id="ARBA00022519"/>
    </source>
</evidence>
<name>A0ABP7T861_9BURK</name>
<gene>
    <name evidence="9" type="ORF">GCM10022212_19170</name>
</gene>
<dbReference type="PROSITE" id="PS00409">
    <property type="entry name" value="PROKAR_NTER_METHYL"/>
    <property type="match status" value="1"/>
</dbReference>
<accession>A0ABP7T861</accession>
<evidence type="ECO:0000256" key="7">
    <source>
        <dbReference type="ARBA" id="ARBA00023136"/>
    </source>
</evidence>
<dbReference type="InterPro" id="IPR012902">
    <property type="entry name" value="N_methyl_site"/>
</dbReference>
<evidence type="ECO:0000256" key="5">
    <source>
        <dbReference type="ARBA" id="ARBA00022692"/>
    </source>
</evidence>
<proteinExistence type="predicted"/>
<evidence type="ECO:0000256" key="8">
    <source>
        <dbReference type="SAM" id="Phobius"/>
    </source>
</evidence>
<dbReference type="Pfam" id="PF07963">
    <property type="entry name" value="N_methyl"/>
    <property type="match status" value="1"/>
</dbReference>
<keyword evidence="4" id="KW-0997">Cell inner membrane</keyword>
<dbReference type="PANTHER" id="PTHR39583">
    <property type="entry name" value="TYPE II SECRETION SYSTEM PROTEIN J-RELATED"/>
    <property type="match status" value="1"/>
</dbReference>
<keyword evidence="10" id="KW-1185">Reference proteome</keyword>
<keyword evidence="2" id="KW-1003">Cell membrane</keyword>
<evidence type="ECO:0000313" key="10">
    <source>
        <dbReference type="Proteomes" id="UP001501353"/>
    </source>
</evidence>
<dbReference type="RefSeq" id="WP_344763080.1">
    <property type="nucleotide sequence ID" value="NZ_BAAAZE010000008.1"/>
</dbReference>
<dbReference type="NCBIfam" id="TIGR02532">
    <property type="entry name" value="IV_pilin_GFxxxE"/>
    <property type="match status" value="1"/>
</dbReference>
<keyword evidence="3" id="KW-0488">Methylation</keyword>
<evidence type="ECO:0000256" key="6">
    <source>
        <dbReference type="ARBA" id="ARBA00022989"/>
    </source>
</evidence>
<evidence type="ECO:0000256" key="3">
    <source>
        <dbReference type="ARBA" id="ARBA00022481"/>
    </source>
</evidence>
<evidence type="ECO:0000256" key="1">
    <source>
        <dbReference type="ARBA" id="ARBA00004377"/>
    </source>
</evidence>
<feature type="transmembrane region" description="Helical" evidence="8">
    <location>
        <begin position="20"/>
        <end position="40"/>
    </location>
</feature>
<dbReference type="EMBL" id="BAAAZE010000008">
    <property type="protein sequence ID" value="GAA4022209.1"/>
    <property type="molecule type" value="Genomic_DNA"/>
</dbReference>
<sequence length="210" mass="22789">MSKRSVRRRHSGSRRGFTLVELLVAITILGVIAVLGWRGLDSIVRARVALTSDLEQTRGMQLAFAQMQSDCGLIADASVLGDRANLLSDQGRLLIVRKVYAESQPTRLQVVSYRLRQGALVRSESAATRNLDQLDQFWQAEMANTNSSSVTLKTGVDAMTVMAWDGTGWSVVAPATSTGAPAPVQRGLKVTLQLHEQQALLVKSFLLGAV</sequence>
<dbReference type="Proteomes" id="UP001501353">
    <property type="component" value="Unassembled WGS sequence"/>
</dbReference>
<keyword evidence="5 8" id="KW-0812">Transmembrane</keyword>
<evidence type="ECO:0000256" key="2">
    <source>
        <dbReference type="ARBA" id="ARBA00022475"/>
    </source>
</evidence>
<dbReference type="SUPFAM" id="SSF54523">
    <property type="entry name" value="Pili subunits"/>
    <property type="match status" value="2"/>
</dbReference>
<keyword evidence="6 8" id="KW-1133">Transmembrane helix</keyword>
<comment type="caution">
    <text evidence="9">The sequence shown here is derived from an EMBL/GenBank/DDBJ whole genome shotgun (WGS) entry which is preliminary data.</text>
</comment>
<dbReference type="InterPro" id="IPR051621">
    <property type="entry name" value="T2SS_protein_J"/>
</dbReference>
<protein>
    <submittedName>
        <fullName evidence="9">Prepilin-type N-terminal cleavage/methylation domain-containing protein</fullName>
    </submittedName>
</protein>